<evidence type="ECO:0000313" key="3">
    <source>
        <dbReference type="Proteomes" id="UP000616608"/>
    </source>
</evidence>
<feature type="domain" description="D-alanyl-D-alanine carboxypeptidase-like core" evidence="1">
    <location>
        <begin position="85"/>
        <end position="198"/>
    </location>
</feature>
<reference evidence="2" key="2">
    <citation type="submission" date="2020-09" db="EMBL/GenBank/DDBJ databases">
        <authorList>
            <person name="Sun Q."/>
            <person name="Zhou Y."/>
        </authorList>
    </citation>
    <scope>NUCLEOTIDE SEQUENCE</scope>
    <source>
        <strain evidence="2">CGMCC 1.15760</strain>
    </source>
</reference>
<accession>A0A917LK08</accession>
<dbReference type="PANTHER" id="PTHR34385:SF1">
    <property type="entry name" value="PEPTIDOGLYCAN L-ALANYL-D-GLUTAMATE ENDOPEPTIDASE CWLK"/>
    <property type="match status" value="1"/>
</dbReference>
<sequence length="271" mass="31059">MKKWLLAGAIFLTGGWFGTQYLFDVKPAATQVVDTNIHEQVYQGDLLLVNEDYPVKEPFIRQDIVDANTVNQSNHYVVLYNNTFVSKHISEPFEKLMKKANEDGVNHFVISSGFRGFKEQQKLYEQYGDGSALPAGYSEHNLGLSLDIGSSQGRMEDTIEGEWLAQNVWQFGFVMRYPEHKTHITKIKYEPWHIRYVGLPHSVIMHDNDWVLEEYVEELKQQQTFRTTVNGISYIIEYYDGSRFSEALLPKDKSYTISGDNKGGIIVAIAS</sequence>
<dbReference type="GO" id="GO:0006508">
    <property type="term" value="P:proteolysis"/>
    <property type="evidence" value="ECO:0007669"/>
    <property type="project" value="InterPro"/>
</dbReference>
<dbReference type="RefSeq" id="WP_188615926.1">
    <property type="nucleotide sequence ID" value="NZ_BMJT01000015.1"/>
</dbReference>
<evidence type="ECO:0000259" key="1">
    <source>
        <dbReference type="Pfam" id="PF02557"/>
    </source>
</evidence>
<dbReference type="InterPro" id="IPR003709">
    <property type="entry name" value="VanY-like_core_dom"/>
</dbReference>
<dbReference type="InterPro" id="IPR058193">
    <property type="entry name" value="VanY/YodJ_core_dom"/>
</dbReference>
<keyword evidence="2" id="KW-0121">Carboxypeptidase</keyword>
<keyword evidence="2" id="KW-0378">Hydrolase</keyword>
<dbReference type="Pfam" id="PF02557">
    <property type="entry name" value="VanY"/>
    <property type="match status" value="1"/>
</dbReference>
<organism evidence="2 3">
    <name type="scientific">Lysinibacillus alkalisoli</name>
    <dbReference type="NCBI Taxonomy" id="1911548"/>
    <lineage>
        <taxon>Bacteria</taxon>
        <taxon>Bacillati</taxon>
        <taxon>Bacillota</taxon>
        <taxon>Bacilli</taxon>
        <taxon>Bacillales</taxon>
        <taxon>Bacillaceae</taxon>
        <taxon>Lysinibacillus</taxon>
    </lineage>
</organism>
<dbReference type="SUPFAM" id="SSF55166">
    <property type="entry name" value="Hedgehog/DD-peptidase"/>
    <property type="match status" value="1"/>
</dbReference>
<dbReference type="Proteomes" id="UP000616608">
    <property type="component" value="Unassembled WGS sequence"/>
</dbReference>
<dbReference type="AlphaFoldDB" id="A0A917LK08"/>
<evidence type="ECO:0000313" key="2">
    <source>
        <dbReference type="EMBL" id="GGG33605.1"/>
    </source>
</evidence>
<dbReference type="EMBL" id="BMJT01000015">
    <property type="protein sequence ID" value="GGG33605.1"/>
    <property type="molecule type" value="Genomic_DNA"/>
</dbReference>
<dbReference type="InterPro" id="IPR009045">
    <property type="entry name" value="Zn_M74/Hedgehog-like"/>
</dbReference>
<dbReference type="Gene3D" id="3.30.200.180">
    <property type="match status" value="1"/>
</dbReference>
<name>A0A917LK08_9BACI</name>
<comment type="caution">
    <text evidence="2">The sequence shown here is derived from an EMBL/GenBank/DDBJ whole genome shotgun (WGS) entry which is preliminary data.</text>
</comment>
<reference evidence="2" key="1">
    <citation type="journal article" date="2014" name="Int. J. Syst. Evol. Microbiol.">
        <title>Complete genome sequence of Corynebacterium casei LMG S-19264T (=DSM 44701T), isolated from a smear-ripened cheese.</title>
        <authorList>
            <consortium name="US DOE Joint Genome Institute (JGI-PGF)"/>
            <person name="Walter F."/>
            <person name="Albersmeier A."/>
            <person name="Kalinowski J."/>
            <person name="Ruckert C."/>
        </authorList>
    </citation>
    <scope>NUCLEOTIDE SEQUENCE</scope>
    <source>
        <strain evidence="2">CGMCC 1.15760</strain>
    </source>
</reference>
<dbReference type="Gene3D" id="3.30.1380.10">
    <property type="match status" value="1"/>
</dbReference>
<dbReference type="PANTHER" id="PTHR34385">
    <property type="entry name" value="D-ALANYL-D-ALANINE CARBOXYPEPTIDASE"/>
    <property type="match status" value="1"/>
</dbReference>
<dbReference type="GO" id="GO:0004180">
    <property type="term" value="F:carboxypeptidase activity"/>
    <property type="evidence" value="ECO:0007669"/>
    <property type="project" value="UniProtKB-KW"/>
</dbReference>
<gene>
    <name evidence="2" type="primary">vanY</name>
    <name evidence="2" type="ORF">GCM10007425_30400</name>
</gene>
<dbReference type="InterPro" id="IPR052179">
    <property type="entry name" value="DD-CPase-like"/>
</dbReference>
<protein>
    <submittedName>
        <fullName evidence="2">D-Ala-D-Ala carboxypeptidase VanY</fullName>
    </submittedName>
</protein>
<proteinExistence type="predicted"/>
<keyword evidence="3" id="KW-1185">Reference proteome</keyword>
<dbReference type="CDD" id="cd14852">
    <property type="entry name" value="LD-carboxypeptidase"/>
    <property type="match status" value="1"/>
</dbReference>
<keyword evidence="2" id="KW-0645">Protease</keyword>